<keyword evidence="3" id="KW-1185">Reference proteome</keyword>
<dbReference type="EMBL" id="JBDFQZ010000014">
    <property type="protein sequence ID" value="KAK9665055.1"/>
    <property type="molecule type" value="Genomic_DNA"/>
</dbReference>
<dbReference type="Gene3D" id="3.40.50.300">
    <property type="entry name" value="P-loop containing nucleotide triphosphate hydrolases"/>
    <property type="match status" value="1"/>
</dbReference>
<reference evidence="2" key="1">
    <citation type="submission" date="2024-03" db="EMBL/GenBank/DDBJ databases">
        <title>WGS assembly of Saponaria officinalis var. Norfolk2.</title>
        <authorList>
            <person name="Jenkins J."/>
            <person name="Shu S."/>
            <person name="Grimwood J."/>
            <person name="Barry K."/>
            <person name="Goodstein D."/>
            <person name="Schmutz J."/>
            <person name="Leebens-Mack J."/>
            <person name="Osbourn A."/>
        </authorList>
    </citation>
    <scope>NUCLEOTIDE SEQUENCE [LARGE SCALE GENOMIC DNA]</scope>
    <source>
        <strain evidence="2">JIC</strain>
    </source>
</reference>
<dbReference type="GO" id="GO:0005634">
    <property type="term" value="C:nucleus"/>
    <property type="evidence" value="ECO:0007669"/>
    <property type="project" value="TreeGrafter"/>
</dbReference>
<dbReference type="AlphaFoldDB" id="A0AAW1GJU7"/>
<feature type="compositionally biased region" description="Basic residues" evidence="1">
    <location>
        <begin position="7"/>
        <end position="27"/>
    </location>
</feature>
<evidence type="ECO:0000313" key="2">
    <source>
        <dbReference type="EMBL" id="KAK9665055.1"/>
    </source>
</evidence>
<protein>
    <recommendedName>
        <fullName evidence="4">Protein CMSS1</fullName>
    </recommendedName>
</protein>
<evidence type="ECO:0008006" key="4">
    <source>
        <dbReference type="Google" id="ProtNLM"/>
    </source>
</evidence>
<accession>A0AAW1GJU7</accession>
<dbReference type="PANTHER" id="PTHR24030">
    <property type="entry name" value="PROTEIN CMSS1"/>
    <property type="match status" value="1"/>
</dbReference>
<feature type="compositionally biased region" description="Basic residues" evidence="1">
    <location>
        <begin position="37"/>
        <end position="54"/>
    </location>
</feature>
<comment type="caution">
    <text evidence="2">The sequence shown here is derived from an EMBL/GenBank/DDBJ whole genome shotgun (WGS) entry which is preliminary data.</text>
</comment>
<dbReference type="InterPro" id="IPR032704">
    <property type="entry name" value="Cms1"/>
</dbReference>
<name>A0AAW1GJU7_SAPOF</name>
<dbReference type="Proteomes" id="UP001443914">
    <property type="component" value="Unassembled WGS sequence"/>
</dbReference>
<dbReference type="Pfam" id="PF14617">
    <property type="entry name" value="CMS1"/>
    <property type="match status" value="1"/>
</dbReference>
<evidence type="ECO:0000256" key="1">
    <source>
        <dbReference type="SAM" id="MobiDB-lite"/>
    </source>
</evidence>
<gene>
    <name evidence="2" type="ORF">RND81_14G087300</name>
</gene>
<feature type="region of interest" description="Disordered" evidence="1">
    <location>
        <begin position="1"/>
        <end position="59"/>
    </location>
</feature>
<dbReference type="GO" id="GO:0030686">
    <property type="term" value="C:90S preribosome"/>
    <property type="evidence" value="ECO:0007669"/>
    <property type="project" value="TreeGrafter"/>
</dbReference>
<proteinExistence type="predicted"/>
<evidence type="ECO:0000313" key="3">
    <source>
        <dbReference type="Proteomes" id="UP001443914"/>
    </source>
</evidence>
<sequence>MATKNIFKSKHSKNKHPQTSKSGKPRRSSLAPTKQLTKNKLKSKQKSNSKKPNLKKQVIDEKPVKIDELKPLVSPDEHRKFFLDQFEFANGVKLSSLELESIKDTYFVKLSEDVSQDASNLGRHVKDVFESTWKEMLCAPQLVEGKIDAGNPAVLVISASAVNSLDMLRGLRILTKECQAVKLFSKHMKVDEQVAMLKKRVNIASGTPSRIKKLAEMEALGLSRLSVIVLDMRTDVKGYSLFSLPQVRDEFWDLYKSYFHERLLEGNLRICLYGSVSAKAGRHMKKSEDQ</sequence>
<dbReference type="InterPro" id="IPR027417">
    <property type="entry name" value="P-loop_NTPase"/>
</dbReference>
<organism evidence="2 3">
    <name type="scientific">Saponaria officinalis</name>
    <name type="common">Common soapwort</name>
    <name type="synonym">Lychnis saponaria</name>
    <dbReference type="NCBI Taxonomy" id="3572"/>
    <lineage>
        <taxon>Eukaryota</taxon>
        <taxon>Viridiplantae</taxon>
        <taxon>Streptophyta</taxon>
        <taxon>Embryophyta</taxon>
        <taxon>Tracheophyta</taxon>
        <taxon>Spermatophyta</taxon>
        <taxon>Magnoliopsida</taxon>
        <taxon>eudicotyledons</taxon>
        <taxon>Gunneridae</taxon>
        <taxon>Pentapetalae</taxon>
        <taxon>Caryophyllales</taxon>
        <taxon>Caryophyllaceae</taxon>
        <taxon>Caryophylleae</taxon>
        <taxon>Saponaria</taxon>
    </lineage>
</organism>
<dbReference type="PANTHER" id="PTHR24030:SF0">
    <property type="entry name" value="PROTEIN CMSS1"/>
    <property type="match status" value="1"/>
</dbReference>